<dbReference type="PROSITE" id="PS50006">
    <property type="entry name" value="FHA_DOMAIN"/>
    <property type="match status" value="1"/>
</dbReference>
<dbReference type="InterPro" id="IPR051082">
    <property type="entry name" value="Pentapeptide-BTB/POZ_domain"/>
</dbReference>
<feature type="domain" description="FHA" evidence="2">
    <location>
        <begin position="38"/>
        <end position="93"/>
    </location>
</feature>
<dbReference type="PANTHER" id="PTHR14136:SF17">
    <property type="entry name" value="BTB_POZ DOMAIN-CONTAINING PROTEIN KCTD9"/>
    <property type="match status" value="1"/>
</dbReference>
<keyword evidence="1" id="KW-0812">Transmembrane</keyword>
<reference evidence="3 4" key="1">
    <citation type="journal article" date="2018" name="Sci. Rep.">
        <title>A novel species of the marine cyanobacterium Acaryochloris with a unique pigment content and lifestyle.</title>
        <authorList>
            <person name="Partensky F."/>
            <person name="Six C."/>
            <person name="Ratin M."/>
            <person name="Garczarek L."/>
            <person name="Vaulot D."/>
            <person name="Probert I."/>
            <person name="Calteau A."/>
            <person name="Gourvil P."/>
            <person name="Marie D."/>
            <person name="Grebert T."/>
            <person name="Bouchier C."/>
            <person name="Le Panse S."/>
            <person name="Gachenot M."/>
            <person name="Rodriguez F."/>
            <person name="Garrido J.L."/>
        </authorList>
    </citation>
    <scope>NUCLEOTIDE SEQUENCE [LARGE SCALE GENOMIC DNA]</scope>
    <source>
        <strain evidence="3 4">RCC1774</strain>
    </source>
</reference>
<feature type="transmembrane region" description="Helical" evidence="1">
    <location>
        <begin position="213"/>
        <end position="234"/>
    </location>
</feature>
<sequence length="597" mass="66795">MSESSTNWVAILTLHNEPGSPAAEQASEPYILSKEEATFIGRSKDCQIYLRPEYSNTSRYHAKVKLEDVDGEMVWLLWDLETPNGTFVNNKKIESSQQLQSEDRVTLGKPNGARFVFEWKAIELTQLNEIFRQKPSYDETIIPSVDELKQLEEQTQIAANRSFDRQTNALNIDRFDLNQKELAPDTDDRADNVFASSDVSSKSDRNNKSLIQLLAKGAIALIFILVALSLIYKIPESIEGRKRREESLASYISNISRLLTDKKLSSLSLSDSDARKARESANAQTLTTLKNLDGEAKGTLFRFLHGAKLVKIQPQALSEEWFSREDFSSKQVVRFLNQGLAQKELVYIRGLRVEKARPTLFPVFLASPATVNQQLMASDSKGCRTLAQKDKRNLGCSWIFEFSAKSYEQPFVTPVQLSGADLIGVKLKDAPLERSNLEGAYLSLQSCKEGSSGNFFVDTFYQKPIRWFQRNKCSADFSGAGLQDSRLFRSVLMGANLRNAKLDYADLRQVDLRGANLSGVSWQGAVLKGACYLEEDWQKNFPEQGPNGGAFDPVAEGMKAVSSDVSNVNDPLLFKECKSVAASNQPTAKQKPQQKDN</sequence>
<dbReference type="SUPFAM" id="SSF49879">
    <property type="entry name" value="SMAD/FHA domain"/>
    <property type="match status" value="1"/>
</dbReference>
<dbReference type="PANTHER" id="PTHR14136">
    <property type="entry name" value="BTB_POZ DOMAIN-CONTAINING PROTEIN KCTD9"/>
    <property type="match status" value="1"/>
</dbReference>
<gene>
    <name evidence="3" type="primary">spkB_14</name>
    <name evidence="3" type="ORF">C1752_05055</name>
</gene>
<organism evidence="3 4">
    <name type="scientific">Acaryochloris thomasi RCC1774</name>
    <dbReference type="NCBI Taxonomy" id="1764569"/>
    <lineage>
        <taxon>Bacteria</taxon>
        <taxon>Bacillati</taxon>
        <taxon>Cyanobacteriota</taxon>
        <taxon>Cyanophyceae</taxon>
        <taxon>Acaryochloridales</taxon>
        <taxon>Acaryochloridaceae</taxon>
        <taxon>Acaryochloris</taxon>
        <taxon>Acaryochloris thomasi</taxon>
    </lineage>
</organism>
<dbReference type="SMART" id="SM00240">
    <property type="entry name" value="FHA"/>
    <property type="match status" value="1"/>
</dbReference>
<evidence type="ECO:0000313" key="4">
    <source>
        <dbReference type="Proteomes" id="UP000248857"/>
    </source>
</evidence>
<evidence type="ECO:0000259" key="2">
    <source>
        <dbReference type="PROSITE" id="PS50006"/>
    </source>
</evidence>
<accession>A0A2W1JS48</accession>
<dbReference type="InterPro" id="IPR000253">
    <property type="entry name" value="FHA_dom"/>
</dbReference>
<keyword evidence="4" id="KW-1185">Reference proteome</keyword>
<keyword evidence="1" id="KW-0472">Membrane</keyword>
<evidence type="ECO:0000313" key="3">
    <source>
        <dbReference type="EMBL" id="PZD71597.1"/>
    </source>
</evidence>
<dbReference type="Proteomes" id="UP000248857">
    <property type="component" value="Unassembled WGS sequence"/>
</dbReference>
<dbReference type="SUPFAM" id="SSF141571">
    <property type="entry name" value="Pentapeptide repeat-like"/>
    <property type="match status" value="1"/>
</dbReference>
<dbReference type="InterPro" id="IPR008984">
    <property type="entry name" value="SMAD_FHA_dom_sf"/>
</dbReference>
<dbReference type="InterPro" id="IPR001646">
    <property type="entry name" value="5peptide_repeat"/>
</dbReference>
<dbReference type="Pfam" id="PF00805">
    <property type="entry name" value="Pentapeptide"/>
    <property type="match status" value="2"/>
</dbReference>
<protein>
    <submittedName>
        <fullName evidence="3">Serine/threonine-protein kinase B</fullName>
        <ecNumber evidence="3">2.7.11.1</ecNumber>
    </submittedName>
</protein>
<dbReference type="AlphaFoldDB" id="A0A2W1JS48"/>
<dbReference type="EC" id="2.7.11.1" evidence="3"/>
<dbReference type="Gene3D" id="2.60.200.20">
    <property type="match status" value="1"/>
</dbReference>
<name>A0A2W1JS48_9CYAN</name>
<keyword evidence="3" id="KW-0808">Transferase</keyword>
<dbReference type="Pfam" id="PF00498">
    <property type="entry name" value="FHA"/>
    <property type="match status" value="1"/>
</dbReference>
<dbReference type="EMBL" id="PQWO01000015">
    <property type="protein sequence ID" value="PZD71597.1"/>
    <property type="molecule type" value="Genomic_DNA"/>
</dbReference>
<keyword evidence="3" id="KW-0418">Kinase</keyword>
<comment type="caution">
    <text evidence="3">The sequence shown here is derived from an EMBL/GenBank/DDBJ whole genome shotgun (WGS) entry which is preliminary data.</text>
</comment>
<proteinExistence type="predicted"/>
<dbReference type="GO" id="GO:0004674">
    <property type="term" value="F:protein serine/threonine kinase activity"/>
    <property type="evidence" value="ECO:0007669"/>
    <property type="project" value="UniProtKB-EC"/>
</dbReference>
<keyword evidence="1" id="KW-1133">Transmembrane helix</keyword>
<dbReference type="Gene3D" id="2.160.20.80">
    <property type="entry name" value="E3 ubiquitin-protein ligase SopA"/>
    <property type="match status" value="1"/>
</dbReference>
<dbReference type="CDD" id="cd00060">
    <property type="entry name" value="FHA"/>
    <property type="match status" value="1"/>
</dbReference>
<evidence type="ECO:0000256" key="1">
    <source>
        <dbReference type="SAM" id="Phobius"/>
    </source>
</evidence>